<feature type="transmembrane region" description="Helical" evidence="1">
    <location>
        <begin position="12"/>
        <end position="35"/>
    </location>
</feature>
<keyword evidence="1" id="KW-0812">Transmembrane</keyword>
<protein>
    <submittedName>
        <fullName evidence="3">Uncharacterized protein LOC114245156</fullName>
    </submittedName>
</protein>
<keyword evidence="1" id="KW-0472">Membrane</keyword>
<keyword evidence="2" id="KW-1185">Reference proteome</keyword>
<proteinExistence type="predicted"/>
<evidence type="ECO:0000256" key="1">
    <source>
        <dbReference type="SAM" id="Phobius"/>
    </source>
</evidence>
<name>A0A6J2JT48_BOMMA</name>
<dbReference type="KEGG" id="bman:114245156"/>
<evidence type="ECO:0000313" key="3">
    <source>
        <dbReference type="RefSeq" id="XP_028033001.1"/>
    </source>
</evidence>
<dbReference type="AlphaFoldDB" id="A0A6J2JT48"/>
<sequence>MQSVSLDSSAKMWRWLVLWQASVLLVGGTLDFGYFTQKRLFTQPTEVNCAGYSKFNIDHFPDLIHAGWRRSTDLGEKMLQQPSLTKKISRRYNDLLPPSADDIVKEHAKLVQDINSLKQVVFIAPFPDDNRDYDDSVFHEIIETTSTVRPTSTKRPRRPMRHSSIPIIYLGGASQSHVVKSSPLEFPRPTISLIGTTSSPALHPYPFVMKPRKPFKFCIPPVPLIYTTTTRRPSFWERFFKSIIPK</sequence>
<dbReference type="OrthoDB" id="7400442at2759"/>
<accession>A0A6J2JT48</accession>
<organism evidence="2 3">
    <name type="scientific">Bombyx mandarina</name>
    <name type="common">Wild silk moth</name>
    <name type="synonym">Wild silkworm</name>
    <dbReference type="NCBI Taxonomy" id="7092"/>
    <lineage>
        <taxon>Eukaryota</taxon>
        <taxon>Metazoa</taxon>
        <taxon>Ecdysozoa</taxon>
        <taxon>Arthropoda</taxon>
        <taxon>Hexapoda</taxon>
        <taxon>Insecta</taxon>
        <taxon>Pterygota</taxon>
        <taxon>Neoptera</taxon>
        <taxon>Endopterygota</taxon>
        <taxon>Lepidoptera</taxon>
        <taxon>Glossata</taxon>
        <taxon>Ditrysia</taxon>
        <taxon>Bombycoidea</taxon>
        <taxon>Bombycidae</taxon>
        <taxon>Bombycinae</taxon>
        <taxon>Bombyx</taxon>
    </lineage>
</organism>
<dbReference type="Proteomes" id="UP000504629">
    <property type="component" value="Unplaced"/>
</dbReference>
<dbReference type="RefSeq" id="XP_028033001.1">
    <property type="nucleotide sequence ID" value="XM_028177200.1"/>
</dbReference>
<gene>
    <name evidence="3" type="primary">LOC114245156</name>
</gene>
<evidence type="ECO:0000313" key="2">
    <source>
        <dbReference type="Proteomes" id="UP000504629"/>
    </source>
</evidence>
<keyword evidence="1" id="KW-1133">Transmembrane helix</keyword>
<reference evidence="3" key="1">
    <citation type="submission" date="2025-08" db="UniProtKB">
        <authorList>
            <consortium name="RefSeq"/>
        </authorList>
    </citation>
    <scope>IDENTIFICATION</scope>
    <source>
        <tissue evidence="3">Silk gland</tissue>
    </source>
</reference>
<dbReference type="GeneID" id="114245156"/>